<evidence type="ECO:0000313" key="1">
    <source>
        <dbReference type="EMBL" id="AKK11500.1"/>
    </source>
</evidence>
<accession>A0A0G3HFH6</accession>
<keyword evidence="1" id="KW-0328">Glycosyltransferase</keyword>
<dbReference type="KEGG" id="cut:CUTER_07555"/>
<dbReference type="PANTHER" id="PTHR43463:SF1">
    <property type="entry name" value="NICOTINATE-NUCLEOTIDE--DIMETHYLBENZIMIDAZOLE PHOSPHORIBOSYLTRANSFERASE"/>
    <property type="match status" value="1"/>
</dbReference>
<name>A0A0G3HFH6_9CORY</name>
<dbReference type="GO" id="GO:0008939">
    <property type="term" value="F:nicotinate-nucleotide-dimethylbenzimidazole phosphoribosyltransferase activity"/>
    <property type="evidence" value="ECO:0007669"/>
    <property type="project" value="UniProtKB-EC"/>
</dbReference>
<gene>
    <name evidence="1" type="primary">cobT</name>
    <name evidence="1" type="ORF">CUTER_07555</name>
</gene>
<sequence>MSELTVPSPDQLSADRMTELLASTPRGVGLGRLAGIASSLAAWQHQVPPAPIDRPRVVVFAGDHGIAERGISAYAPQASVEQYEELRTGGGPAQTLARVCAASVRIVDISLDHEAWGDERVSKSCPAIDVSDAMTESEMTRALEIGRRIADQEIDGGADLLLPGHIGVAASTSVAAVVGTLTATEPVAIVGPGSGITDEMWKRKVSVLRDAMFRARAVKGDAREVVRTVGSPEFAALVGFIAQAASRRTPVLLDGAIVSAAAFVADQVCPGVRHWLLASQLSGEPAHLVAVQQLGLTPLLALDLNLGQGAGSVLALSLISAACALAVDEAVVASQARSSDAG</sequence>
<dbReference type="STRING" id="1072256.CUTER_07555"/>
<dbReference type="InterPro" id="IPR003200">
    <property type="entry name" value="Nict_dMeBzImd_PRibTrfase"/>
</dbReference>
<dbReference type="SUPFAM" id="SSF52733">
    <property type="entry name" value="Nicotinate mononucleotide:5,6-dimethylbenzimidazole phosphoribosyltransferase (CobT)"/>
    <property type="match status" value="1"/>
</dbReference>
<reference evidence="1 2" key="1">
    <citation type="journal article" date="2015" name="Genome Announc.">
        <title>Virulence Factor Genes Detected in the Complete Genome Sequence of Corynebacterium uterequi DSM 45634, Isolated from the Uterus of a Maiden Mare.</title>
        <authorList>
            <person name="Ruckert C."/>
            <person name="Kriete M."/>
            <person name="Jaenicke S."/>
            <person name="Winkler A."/>
            <person name="Tauch A."/>
        </authorList>
    </citation>
    <scope>NUCLEOTIDE SEQUENCE [LARGE SCALE GENOMIC DNA]</scope>
    <source>
        <strain evidence="1 2">DSM 45634</strain>
    </source>
</reference>
<dbReference type="CDD" id="cd02439">
    <property type="entry name" value="DMB-PRT_CobT"/>
    <property type="match status" value="1"/>
</dbReference>
<dbReference type="Proteomes" id="UP000035548">
    <property type="component" value="Chromosome"/>
</dbReference>
<dbReference type="EMBL" id="CP011546">
    <property type="protein sequence ID" value="AKK11500.1"/>
    <property type="molecule type" value="Genomic_DNA"/>
</dbReference>
<dbReference type="Pfam" id="PF02277">
    <property type="entry name" value="DBI_PRT"/>
    <property type="match status" value="1"/>
</dbReference>
<dbReference type="Gene3D" id="3.40.50.10210">
    <property type="match status" value="1"/>
</dbReference>
<dbReference type="RefSeq" id="WP_052844070.1">
    <property type="nucleotide sequence ID" value="NZ_CP011546.1"/>
</dbReference>
<dbReference type="PATRIC" id="fig|1072256.5.peg.1494"/>
<keyword evidence="2" id="KW-1185">Reference proteome</keyword>
<dbReference type="AlphaFoldDB" id="A0A0G3HFH6"/>
<organism evidence="1 2">
    <name type="scientific">Corynebacterium uterequi</name>
    <dbReference type="NCBI Taxonomy" id="1072256"/>
    <lineage>
        <taxon>Bacteria</taxon>
        <taxon>Bacillati</taxon>
        <taxon>Actinomycetota</taxon>
        <taxon>Actinomycetes</taxon>
        <taxon>Mycobacteriales</taxon>
        <taxon>Corynebacteriaceae</taxon>
        <taxon>Corynebacterium</taxon>
    </lineage>
</organism>
<protein>
    <submittedName>
        <fullName evidence="1">Nicotinate-nucleotide-dimethylbenzimidazole phosphoribosyltransferase</fullName>
        <ecNumber evidence="1">2.4.2.21</ecNumber>
    </submittedName>
</protein>
<evidence type="ECO:0000313" key="2">
    <source>
        <dbReference type="Proteomes" id="UP000035548"/>
    </source>
</evidence>
<dbReference type="NCBIfam" id="NF000996">
    <property type="entry name" value="PRK00105.1"/>
    <property type="match status" value="1"/>
</dbReference>
<dbReference type="PANTHER" id="PTHR43463">
    <property type="entry name" value="NICOTINATE-NUCLEOTIDE--DIMETHYLBENZIMIDAZOLE PHOSPHORIBOSYLTRANSFERASE"/>
    <property type="match status" value="1"/>
</dbReference>
<dbReference type="EC" id="2.4.2.21" evidence="1"/>
<keyword evidence="1" id="KW-0808">Transferase</keyword>
<reference evidence="2" key="2">
    <citation type="submission" date="2015-05" db="EMBL/GenBank/DDBJ databases">
        <title>Complete genome sequence of Corynebacterium uterequi DSM 45634, isolated from the uterus of a maiden mare.</title>
        <authorList>
            <person name="Ruckert C."/>
            <person name="Albersmeier A."/>
            <person name="Winkler A."/>
            <person name="Tauch A."/>
        </authorList>
    </citation>
    <scope>NUCLEOTIDE SEQUENCE [LARGE SCALE GENOMIC DNA]</scope>
    <source>
        <strain evidence="2">DSM 45634</strain>
    </source>
</reference>
<proteinExistence type="predicted"/>
<dbReference type="InterPro" id="IPR036087">
    <property type="entry name" value="Nict_dMeBzImd_PRibTrfase_sf"/>
</dbReference>